<dbReference type="GO" id="GO:0047617">
    <property type="term" value="F:fatty acyl-CoA hydrolase activity"/>
    <property type="evidence" value="ECO:0007669"/>
    <property type="project" value="TreeGrafter"/>
</dbReference>
<dbReference type="STRING" id="1235802.C823_02880"/>
<comment type="similarity">
    <text evidence="1">Belongs to the 4-hydroxybenzoyl-CoA thioesterase family.</text>
</comment>
<comment type="caution">
    <text evidence="3">The sequence shown here is derived from an EMBL/GenBank/DDBJ whole genome shotgun (WGS) entry which is preliminary data.</text>
</comment>
<evidence type="ECO:0000256" key="1">
    <source>
        <dbReference type="ARBA" id="ARBA00005953"/>
    </source>
</evidence>
<reference evidence="3 4" key="1">
    <citation type="journal article" date="2014" name="Genome Announc.">
        <title>Draft genome sequences of the altered schaedler flora, a defined bacterial community from gnotobiotic mice.</title>
        <authorList>
            <person name="Wannemuehler M.J."/>
            <person name="Overstreet A.M."/>
            <person name="Ward D.V."/>
            <person name="Phillips G.J."/>
        </authorList>
    </citation>
    <scope>NUCLEOTIDE SEQUENCE [LARGE SCALE GENOMIC DNA]</scope>
    <source>
        <strain evidence="3 4">ASF492</strain>
    </source>
</reference>
<dbReference type="EMBL" id="AQFT01000089">
    <property type="protein sequence ID" value="EMZ25398.1"/>
    <property type="molecule type" value="Genomic_DNA"/>
</dbReference>
<sequence length="212" mass="25209">MRSPGVNSNHYPPYFFHEIVLHLEIAHLLWHNNSYVQKYCKQKEDQEGDCMSVKDTRIKPYTGEKIKIHPYEHKAQYYETDQMGIIHHSNYIRWMEEARMDLMDQMGFSYKAMEEMEIISPVLSVKCEYKSMVHFRDTVVIEARMVDYNSVKMKIVYRMTDKETGELRAVAQSEHCFLSNSGKPISLKRSYPEIDTKFFTLYDEDGEEITEF</sequence>
<dbReference type="Gene3D" id="3.10.129.10">
    <property type="entry name" value="Hotdog Thioesterase"/>
    <property type="match status" value="1"/>
</dbReference>
<dbReference type="Proteomes" id="UP000012589">
    <property type="component" value="Unassembled WGS sequence"/>
</dbReference>
<dbReference type="CDD" id="cd00586">
    <property type="entry name" value="4HBT"/>
    <property type="match status" value="1"/>
</dbReference>
<dbReference type="NCBIfam" id="TIGR00051">
    <property type="entry name" value="YbgC/FadM family acyl-CoA thioesterase"/>
    <property type="match status" value="1"/>
</dbReference>
<dbReference type="Pfam" id="PF13279">
    <property type="entry name" value="4HBT_2"/>
    <property type="match status" value="1"/>
</dbReference>
<evidence type="ECO:0000256" key="2">
    <source>
        <dbReference type="ARBA" id="ARBA00022801"/>
    </source>
</evidence>
<accession>N2AG13</accession>
<dbReference type="InterPro" id="IPR050563">
    <property type="entry name" value="4-hydroxybenzoyl-CoA_TE"/>
</dbReference>
<protein>
    <submittedName>
        <fullName evidence="3">YbgC/YbaW family acyl-CoA thioester hydrolase</fullName>
    </submittedName>
</protein>
<keyword evidence="2 3" id="KW-0378">Hydrolase</keyword>
<dbReference type="HOGENOM" id="CLU_1298226_0_0_9"/>
<dbReference type="InterPro" id="IPR006684">
    <property type="entry name" value="YbgC/YbaW"/>
</dbReference>
<dbReference type="eggNOG" id="COG0824">
    <property type="taxonomic scope" value="Bacteria"/>
</dbReference>
<dbReference type="PANTHER" id="PTHR31793">
    <property type="entry name" value="4-HYDROXYBENZOYL-COA THIOESTERASE FAMILY MEMBER"/>
    <property type="match status" value="1"/>
</dbReference>
<name>N2AG13_9FIRM</name>
<gene>
    <name evidence="3" type="ORF">C823_02880</name>
</gene>
<dbReference type="SUPFAM" id="SSF54637">
    <property type="entry name" value="Thioesterase/thiol ester dehydrase-isomerase"/>
    <property type="match status" value="1"/>
</dbReference>
<dbReference type="InterPro" id="IPR029069">
    <property type="entry name" value="HotDog_dom_sf"/>
</dbReference>
<keyword evidence="4" id="KW-1185">Reference proteome</keyword>
<evidence type="ECO:0000313" key="4">
    <source>
        <dbReference type="Proteomes" id="UP000012589"/>
    </source>
</evidence>
<proteinExistence type="inferred from homology"/>
<dbReference type="PANTHER" id="PTHR31793:SF27">
    <property type="entry name" value="NOVEL THIOESTERASE SUPERFAMILY DOMAIN AND SAPOSIN A-TYPE DOMAIN CONTAINING PROTEIN (0610012H03RIK)"/>
    <property type="match status" value="1"/>
</dbReference>
<organism evidence="3 4">
    <name type="scientific">Eubacterium plexicaudatum ASF492</name>
    <dbReference type="NCBI Taxonomy" id="1235802"/>
    <lineage>
        <taxon>Bacteria</taxon>
        <taxon>Bacillati</taxon>
        <taxon>Bacillota</taxon>
        <taxon>Clostridia</taxon>
        <taxon>Eubacteriales</taxon>
        <taxon>Eubacteriaceae</taxon>
        <taxon>Eubacterium</taxon>
    </lineage>
</organism>
<dbReference type="AlphaFoldDB" id="N2AG13"/>
<evidence type="ECO:0000313" key="3">
    <source>
        <dbReference type="EMBL" id="EMZ25398.1"/>
    </source>
</evidence>
<dbReference type="PATRIC" id="fig|1235802.3.peg.3043"/>